<comment type="caution">
    <text evidence="3">The sequence shown here is derived from an EMBL/GenBank/DDBJ whole genome shotgun (WGS) entry which is preliminary data.</text>
</comment>
<keyword evidence="2" id="KW-1133">Transmembrane helix</keyword>
<organism evidence="3 4">
    <name type="scientific">Seohaeicola zhoushanensis</name>
    <dbReference type="NCBI Taxonomy" id="1569283"/>
    <lineage>
        <taxon>Bacteria</taxon>
        <taxon>Pseudomonadati</taxon>
        <taxon>Pseudomonadota</taxon>
        <taxon>Alphaproteobacteria</taxon>
        <taxon>Rhodobacterales</taxon>
        <taxon>Roseobacteraceae</taxon>
        <taxon>Seohaeicola</taxon>
    </lineage>
</organism>
<dbReference type="AlphaFoldDB" id="A0A8J3MC58"/>
<keyword evidence="2" id="KW-0472">Membrane</keyword>
<dbReference type="EMBL" id="BNCJ01000027">
    <property type="protein sequence ID" value="GHF71243.1"/>
    <property type="molecule type" value="Genomic_DNA"/>
</dbReference>
<keyword evidence="4" id="KW-1185">Reference proteome</keyword>
<dbReference type="Proteomes" id="UP000626220">
    <property type="component" value="Unassembled WGS sequence"/>
</dbReference>
<reference evidence="3" key="2">
    <citation type="submission" date="2020-09" db="EMBL/GenBank/DDBJ databases">
        <authorList>
            <person name="Sun Q."/>
            <person name="Kim S."/>
        </authorList>
    </citation>
    <scope>NUCLEOTIDE SEQUENCE</scope>
    <source>
        <strain evidence="3">KCTC 42650</strain>
    </source>
</reference>
<proteinExistence type="predicted"/>
<name>A0A8J3MC58_9RHOB</name>
<feature type="region of interest" description="Disordered" evidence="1">
    <location>
        <begin position="53"/>
        <end position="77"/>
    </location>
</feature>
<gene>
    <name evidence="3" type="ORF">GCM10017056_47700</name>
</gene>
<dbReference type="RefSeq" id="WP_189682645.1">
    <property type="nucleotide sequence ID" value="NZ_BNCJ01000027.1"/>
</dbReference>
<accession>A0A8J3MC58</accession>
<feature type="transmembrane region" description="Helical" evidence="2">
    <location>
        <begin position="6"/>
        <end position="24"/>
    </location>
</feature>
<keyword evidence="2" id="KW-0812">Transmembrane</keyword>
<reference evidence="3" key="1">
    <citation type="journal article" date="2014" name="Int. J. Syst. Evol. Microbiol.">
        <title>Complete genome sequence of Corynebacterium casei LMG S-19264T (=DSM 44701T), isolated from a smear-ripened cheese.</title>
        <authorList>
            <consortium name="US DOE Joint Genome Institute (JGI-PGF)"/>
            <person name="Walter F."/>
            <person name="Albersmeier A."/>
            <person name="Kalinowski J."/>
            <person name="Ruckert C."/>
        </authorList>
    </citation>
    <scope>NUCLEOTIDE SEQUENCE</scope>
    <source>
        <strain evidence="3">KCTC 42650</strain>
    </source>
</reference>
<evidence type="ECO:0000313" key="4">
    <source>
        <dbReference type="Proteomes" id="UP000626220"/>
    </source>
</evidence>
<evidence type="ECO:0000256" key="1">
    <source>
        <dbReference type="SAM" id="MobiDB-lite"/>
    </source>
</evidence>
<evidence type="ECO:0000313" key="3">
    <source>
        <dbReference type="EMBL" id="GHF71243.1"/>
    </source>
</evidence>
<evidence type="ECO:0000256" key="2">
    <source>
        <dbReference type="SAM" id="Phobius"/>
    </source>
</evidence>
<protein>
    <submittedName>
        <fullName evidence="3">Uncharacterized protein</fullName>
    </submittedName>
</protein>
<sequence length="99" mass="11935">MNFQEIKDWWPIIIAALAFAAWLFRLEYRATGNTKGIAENAAEMVKMETRWEKRRAEDEARREKQRAEDMASRQRDWDQMSNTLREMRADIKTLLQRDK</sequence>